<dbReference type="Pfam" id="PF00787">
    <property type="entry name" value="PX"/>
    <property type="match status" value="1"/>
</dbReference>
<organism evidence="3 4">
    <name type="scientific">Stentor coeruleus</name>
    <dbReference type="NCBI Taxonomy" id="5963"/>
    <lineage>
        <taxon>Eukaryota</taxon>
        <taxon>Sar</taxon>
        <taxon>Alveolata</taxon>
        <taxon>Ciliophora</taxon>
        <taxon>Postciliodesmatophora</taxon>
        <taxon>Heterotrichea</taxon>
        <taxon>Heterotrichida</taxon>
        <taxon>Stentoridae</taxon>
        <taxon>Stentor</taxon>
    </lineage>
</organism>
<protein>
    <recommendedName>
        <fullName evidence="2">PX domain-containing protein</fullName>
    </recommendedName>
</protein>
<dbReference type="Proteomes" id="UP000187209">
    <property type="component" value="Unassembled WGS sequence"/>
</dbReference>
<dbReference type="GO" id="GO:0005768">
    <property type="term" value="C:endosome"/>
    <property type="evidence" value="ECO:0007669"/>
    <property type="project" value="TreeGrafter"/>
</dbReference>
<dbReference type="PANTHER" id="PTHR10555">
    <property type="entry name" value="SORTING NEXIN"/>
    <property type="match status" value="1"/>
</dbReference>
<gene>
    <name evidence="3" type="ORF">SteCoe_19257</name>
</gene>
<feature type="region of interest" description="Disordered" evidence="1">
    <location>
        <begin position="1"/>
        <end position="30"/>
    </location>
</feature>
<dbReference type="EMBL" id="MPUH01000422">
    <property type="protein sequence ID" value="OMJ80457.1"/>
    <property type="molecule type" value="Genomic_DNA"/>
</dbReference>
<dbReference type="GO" id="GO:0035091">
    <property type="term" value="F:phosphatidylinositol binding"/>
    <property type="evidence" value="ECO:0007669"/>
    <property type="project" value="InterPro"/>
</dbReference>
<dbReference type="SUPFAM" id="SSF103657">
    <property type="entry name" value="BAR/IMD domain-like"/>
    <property type="match status" value="1"/>
</dbReference>
<dbReference type="InterPro" id="IPR036871">
    <property type="entry name" value="PX_dom_sf"/>
</dbReference>
<dbReference type="SUPFAM" id="SSF64268">
    <property type="entry name" value="PX domain"/>
    <property type="match status" value="1"/>
</dbReference>
<dbReference type="OrthoDB" id="422186at2759"/>
<dbReference type="InterPro" id="IPR027267">
    <property type="entry name" value="AH/BAR_dom_sf"/>
</dbReference>
<dbReference type="PANTHER" id="PTHR10555:SF170">
    <property type="entry name" value="FI18122P1"/>
    <property type="match status" value="1"/>
</dbReference>
<proteinExistence type="predicted"/>
<evidence type="ECO:0000313" key="3">
    <source>
        <dbReference type="EMBL" id="OMJ80457.1"/>
    </source>
</evidence>
<dbReference type="CDD" id="cd06093">
    <property type="entry name" value="PX_domain"/>
    <property type="match status" value="1"/>
</dbReference>
<sequence length="409" mass="47667">MENQGYSNADEPVDEENIIPEPSAPTQVPSEIEQIEEIKLETSTLKSKPCESNHLTECKEIQVKVSEPQITGGGIFSKKYVVYTVTTDPLDWVVKRRYSDFLWLREVLITLNICSYLPPLPPKKAAGNLEDKVMRKRQQFLNQFMVVLIKDPSMRGSNHVLNFLKETDEKKFKKYTSSTKAKKPETVYQTINLDGTAHVEYSDCSRIYDPQVNYINQTEILKKKIKQKCSMLMEDEKRLSDNLKKYADIVKELEECQKKIPDNEQKAEVLDLLKKSLEDWSKHEADNVAAIDQDMRVPFSYSRKEMLVLKELMKEKDGLYANYRKIEAKQKPEKPRDALDRAKELYGYANYKTQREIERVIRDETELAFSHFLASAQRQAERAKQFHMIWSELMEKLSHVKFDVDSSEA</sequence>
<evidence type="ECO:0000313" key="4">
    <source>
        <dbReference type="Proteomes" id="UP000187209"/>
    </source>
</evidence>
<keyword evidence="4" id="KW-1185">Reference proteome</keyword>
<dbReference type="InterPro" id="IPR001683">
    <property type="entry name" value="PX_dom"/>
</dbReference>
<dbReference type="Gene3D" id="3.30.1520.10">
    <property type="entry name" value="Phox-like domain"/>
    <property type="match status" value="1"/>
</dbReference>
<evidence type="ECO:0000259" key="2">
    <source>
        <dbReference type="PROSITE" id="PS50195"/>
    </source>
</evidence>
<reference evidence="3 4" key="1">
    <citation type="submission" date="2016-11" db="EMBL/GenBank/DDBJ databases">
        <title>The macronuclear genome of Stentor coeruleus: a giant cell with tiny introns.</title>
        <authorList>
            <person name="Slabodnick M."/>
            <person name="Ruby J.G."/>
            <person name="Reiff S.B."/>
            <person name="Swart E.C."/>
            <person name="Gosai S."/>
            <person name="Prabakaran S."/>
            <person name="Witkowska E."/>
            <person name="Larue G.E."/>
            <person name="Fisher S."/>
            <person name="Freeman R.M."/>
            <person name="Gunawardena J."/>
            <person name="Chu W."/>
            <person name="Stover N.A."/>
            <person name="Gregory B.D."/>
            <person name="Nowacki M."/>
            <person name="Derisi J."/>
            <person name="Roy S.W."/>
            <person name="Marshall W.F."/>
            <person name="Sood P."/>
        </authorList>
    </citation>
    <scope>NUCLEOTIDE SEQUENCE [LARGE SCALE GENOMIC DNA]</scope>
    <source>
        <strain evidence="3">WM001</strain>
    </source>
</reference>
<evidence type="ECO:0000256" key="1">
    <source>
        <dbReference type="SAM" id="MobiDB-lite"/>
    </source>
</evidence>
<comment type="caution">
    <text evidence="3">The sequence shown here is derived from an EMBL/GenBank/DDBJ whole genome shotgun (WGS) entry which is preliminary data.</text>
</comment>
<feature type="domain" description="PX" evidence="2">
    <location>
        <begin position="61"/>
        <end position="171"/>
    </location>
</feature>
<name>A0A1R2BUW9_9CILI</name>
<dbReference type="PROSITE" id="PS50195">
    <property type="entry name" value="PX"/>
    <property type="match status" value="1"/>
</dbReference>
<dbReference type="AlphaFoldDB" id="A0A1R2BUW9"/>
<dbReference type="SMART" id="SM00312">
    <property type="entry name" value="PX"/>
    <property type="match status" value="1"/>
</dbReference>
<accession>A0A1R2BUW9</accession>